<sequence length="197" mass="21144">MADDEKLLPFWEFCIKRGLSDERRDDKFHSFAQSTLSKMSGVEITGERTKQERDDEKRNAAIDLDEAVAGEPGPSAPPPSAPPPSAPAGSPFAGPTGSDDELEAAVMEVAAKKMEHDEAAKELIKRSEARMQSIAAARRKVADSEAARQQAEAKAKADSQVLADLLADDCGVGELDARLKQLKSEKDVALAKVKALS</sequence>
<evidence type="ECO:0000313" key="4">
    <source>
        <dbReference type="Proteomes" id="UP000037460"/>
    </source>
</evidence>
<organism evidence="3 4">
    <name type="scientific">Chrysochromulina tobinii</name>
    <dbReference type="NCBI Taxonomy" id="1460289"/>
    <lineage>
        <taxon>Eukaryota</taxon>
        <taxon>Haptista</taxon>
        <taxon>Haptophyta</taxon>
        <taxon>Prymnesiophyceae</taxon>
        <taxon>Prymnesiales</taxon>
        <taxon>Chrysochromulinaceae</taxon>
        <taxon>Chrysochromulina</taxon>
    </lineage>
</organism>
<reference evidence="4" key="1">
    <citation type="journal article" date="2015" name="PLoS Genet.">
        <title>Genome Sequence and Transcriptome Analyses of Chrysochromulina tobin: Metabolic Tools for Enhanced Algal Fitness in the Prominent Order Prymnesiales (Haptophyceae).</title>
        <authorList>
            <person name="Hovde B.T."/>
            <person name="Deodato C.R."/>
            <person name="Hunsperger H.M."/>
            <person name="Ryken S.A."/>
            <person name="Yost W."/>
            <person name="Jha R.K."/>
            <person name="Patterson J."/>
            <person name="Monnat R.J. Jr."/>
            <person name="Barlow S.B."/>
            <person name="Starkenburg S.R."/>
            <person name="Cattolico R.A."/>
        </authorList>
    </citation>
    <scope>NUCLEOTIDE SEQUENCE</scope>
    <source>
        <strain evidence="4">CCMP291</strain>
    </source>
</reference>
<dbReference type="EMBL" id="JWZX01002315">
    <property type="protein sequence ID" value="KOO29992.1"/>
    <property type="molecule type" value="Genomic_DNA"/>
</dbReference>
<dbReference type="Proteomes" id="UP000037460">
    <property type="component" value="Unassembled WGS sequence"/>
</dbReference>
<keyword evidence="4" id="KW-1185">Reference proteome</keyword>
<feature type="compositionally biased region" description="Pro residues" evidence="2">
    <location>
        <begin position="74"/>
        <end position="86"/>
    </location>
</feature>
<accession>A0A0M0JUJ3</accession>
<comment type="caution">
    <text evidence="3">The sequence shown here is derived from an EMBL/GenBank/DDBJ whole genome shotgun (WGS) entry which is preliminary data.</text>
</comment>
<name>A0A0M0JUJ3_9EUKA</name>
<feature type="region of interest" description="Disordered" evidence="2">
    <location>
        <begin position="33"/>
        <end position="102"/>
    </location>
</feature>
<evidence type="ECO:0000256" key="1">
    <source>
        <dbReference type="SAM" id="Coils"/>
    </source>
</evidence>
<keyword evidence="1" id="KW-0175">Coiled coil</keyword>
<dbReference type="AlphaFoldDB" id="A0A0M0JUJ3"/>
<protein>
    <submittedName>
        <fullName evidence="3">Uncharacterized protein</fullName>
    </submittedName>
</protein>
<evidence type="ECO:0000313" key="3">
    <source>
        <dbReference type="EMBL" id="KOO29992.1"/>
    </source>
</evidence>
<proteinExistence type="predicted"/>
<feature type="compositionally biased region" description="Low complexity" evidence="2">
    <location>
        <begin position="87"/>
        <end position="97"/>
    </location>
</feature>
<feature type="coiled-coil region" evidence="1">
    <location>
        <begin position="134"/>
        <end position="192"/>
    </location>
</feature>
<feature type="compositionally biased region" description="Basic and acidic residues" evidence="2">
    <location>
        <begin position="45"/>
        <end position="60"/>
    </location>
</feature>
<gene>
    <name evidence="3" type="ORF">Ctob_011075</name>
</gene>
<evidence type="ECO:0000256" key="2">
    <source>
        <dbReference type="SAM" id="MobiDB-lite"/>
    </source>
</evidence>